<feature type="domain" description="BFD-like [2Fe-2S]-binding" evidence="13">
    <location>
        <begin position="134"/>
        <end position="183"/>
    </location>
</feature>
<feature type="binding site" evidence="10">
    <location>
        <position position="174"/>
    </location>
    <ligand>
        <name>[2Fe-2S] cluster</name>
        <dbReference type="ChEBI" id="CHEBI:190135"/>
    </ligand>
</feature>
<keyword evidence="15" id="KW-1185">Reference proteome</keyword>
<evidence type="ECO:0000259" key="11">
    <source>
        <dbReference type="Pfam" id="PF01106"/>
    </source>
</evidence>
<keyword evidence="7 9" id="KW-0535">Nitrogen fixation</keyword>
<dbReference type="Gene3D" id="3.30.300.130">
    <property type="entry name" value="Fe-S cluster assembly (FSCA)"/>
    <property type="match status" value="1"/>
</dbReference>
<dbReference type="GO" id="GO:0005506">
    <property type="term" value="F:iron ion binding"/>
    <property type="evidence" value="ECO:0007669"/>
    <property type="project" value="InterPro"/>
</dbReference>
<organism evidence="14 15">
    <name type="scientific">Sedimentisphaera cyanobacteriorum</name>
    <dbReference type="NCBI Taxonomy" id="1940790"/>
    <lineage>
        <taxon>Bacteria</taxon>
        <taxon>Pseudomonadati</taxon>
        <taxon>Planctomycetota</taxon>
        <taxon>Phycisphaerae</taxon>
        <taxon>Sedimentisphaerales</taxon>
        <taxon>Sedimentisphaeraceae</taxon>
        <taxon>Sedimentisphaera</taxon>
    </lineage>
</organism>
<comment type="similarity">
    <text evidence="1 9">Belongs to the NifU family.</text>
</comment>
<dbReference type="Gene3D" id="1.10.10.1100">
    <property type="entry name" value="BFD-like [2Fe-2S]-binding domain"/>
    <property type="match status" value="1"/>
</dbReference>
<dbReference type="InterPro" id="IPR041854">
    <property type="entry name" value="BFD-like_2Fe2S-bd_dom_sf"/>
</dbReference>
<comment type="cofactor">
    <cofactor evidence="10">
        <name>Fe cation</name>
        <dbReference type="ChEBI" id="CHEBI:24875"/>
    </cofactor>
    <text evidence="10">Binds 1 Fe cation per subunit.</text>
</comment>
<feature type="domain" description="NIF system FeS cluster assembly NifU C-terminal" evidence="11">
    <location>
        <begin position="212"/>
        <end position="277"/>
    </location>
</feature>
<proteinExistence type="inferred from homology"/>
<feature type="binding site" evidence="10">
    <location>
        <position position="138"/>
    </location>
    <ligand>
        <name>[2Fe-2S] cluster</name>
        <dbReference type="ChEBI" id="CHEBI:190135"/>
    </ligand>
</feature>
<dbReference type="InterPro" id="IPR034904">
    <property type="entry name" value="FSCA_dom_sf"/>
</dbReference>
<dbReference type="Pfam" id="PF04324">
    <property type="entry name" value="Fer2_BFD"/>
    <property type="match status" value="1"/>
</dbReference>
<dbReference type="EMBL" id="CP019633">
    <property type="protein sequence ID" value="AQQ09343.1"/>
    <property type="molecule type" value="Genomic_DNA"/>
</dbReference>
<feature type="binding site" evidence="10">
    <location>
        <position position="35"/>
    </location>
    <ligand>
        <name>Fe cation</name>
        <dbReference type="ChEBI" id="CHEBI:24875"/>
    </ligand>
</feature>
<dbReference type="InterPro" id="IPR002871">
    <property type="entry name" value="NIF_FeS_clus_asmbl_NifU_N"/>
</dbReference>
<gene>
    <name evidence="14" type="primary">nifU</name>
    <name evidence="14" type="ORF">L21SP3_01147</name>
</gene>
<reference evidence="15" key="1">
    <citation type="submission" date="2017-02" db="EMBL/GenBank/DDBJ databases">
        <title>Comparative genomics and description of representatives of a novel lineage of planctomycetes thriving in anoxic sediments.</title>
        <authorList>
            <person name="Spring S."/>
            <person name="Bunk B."/>
            <person name="Sproer C."/>
            <person name="Klenk H.-P."/>
        </authorList>
    </citation>
    <scope>NUCLEOTIDE SEQUENCE [LARGE SCALE GENOMIC DNA]</scope>
    <source>
        <strain evidence="15">L21-RPul-D3</strain>
    </source>
</reference>
<dbReference type="RefSeq" id="WP_077539943.1">
    <property type="nucleotide sequence ID" value="NZ_CP019633.1"/>
</dbReference>
<feature type="domain" description="NIF system FeS cluster assembly NifU N-terminal" evidence="12">
    <location>
        <begin position="4"/>
        <end position="122"/>
    </location>
</feature>
<evidence type="ECO:0000256" key="9">
    <source>
        <dbReference type="PIRNR" id="PIRNR000375"/>
    </source>
</evidence>
<feature type="binding site" evidence="10">
    <location>
        <position position="171"/>
    </location>
    <ligand>
        <name>[2Fe-2S] cluster</name>
        <dbReference type="ChEBI" id="CHEBI:190135"/>
    </ligand>
</feature>
<evidence type="ECO:0000256" key="1">
    <source>
        <dbReference type="ARBA" id="ARBA00006420"/>
    </source>
</evidence>
<keyword evidence="4 10" id="KW-0479">Metal-binding</keyword>
<evidence type="ECO:0000313" key="15">
    <source>
        <dbReference type="Proteomes" id="UP000188273"/>
    </source>
</evidence>
<evidence type="ECO:0000256" key="4">
    <source>
        <dbReference type="ARBA" id="ARBA00022723"/>
    </source>
</evidence>
<sequence>MWDYAEKVKEHFLNPRNVGEVENPDGVGEVGSLACGDALKLTFKLDDEGKIEDVKFQTFGCASAIASSSALTELIKGKTLEEAESITNRDIADFLGGLPDEKMHCSVMGKEALEAAIENYRTGETVTHEMEGDVVCTCFGITDHEIEEVVRDNNLETVEQVTNYCKAGGGCGGCTGEIEKIIQRVRGEKKESGEQKPKRPKNLTNIQKIQLIQEIINEQVRPSLKADGGDLDLIDVVGDDVIVAFRGMCANCKMAELTLTDVVQAKLREYVSEDINVYEKK</sequence>
<name>A0A1Q2HQ27_9BACT</name>
<evidence type="ECO:0000256" key="3">
    <source>
        <dbReference type="ARBA" id="ARBA00022714"/>
    </source>
</evidence>
<dbReference type="InterPro" id="IPR007419">
    <property type="entry name" value="BFD-like_2Fe2S-bd_dom"/>
</dbReference>
<dbReference type="PIRSF" id="PIRSF000375">
    <property type="entry name" value="NifU"/>
    <property type="match status" value="1"/>
</dbReference>
<feature type="binding site" evidence="10">
    <location>
        <position position="105"/>
    </location>
    <ligand>
        <name>Fe cation</name>
        <dbReference type="ChEBI" id="CHEBI:24875"/>
    </ligand>
</feature>
<comment type="function">
    <text evidence="9">May be involved in the formation or repair of [Fe-S] clusters present in iron-sulfur proteins.</text>
</comment>
<dbReference type="Gene3D" id="3.90.1010.10">
    <property type="match status" value="1"/>
</dbReference>
<evidence type="ECO:0000256" key="10">
    <source>
        <dbReference type="PIRSR" id="PIRSR000375-1"/>
    </source>
</evidence>
<evidence type="ECO:0000256" key="7">
    <source>
        <dbReference type="ARBA" id="ARBA00023231"/>
    </source>
</evidence>
<keyword evidence="5 10" id="KW-0408">Iron</keyword>
<keyword evidence="3 10" id="KW-0001">2Fe-2S</keyword>
<dbReference type="SUPFAM" id="SSF82649">
    <property type="entry name" value="SufE/NifU"/>
    <property type="match status" value="1"/>
</dbReference>
<dbReference type="Pfam" id="PF01592">
    <property type="entry name" value="NifU_N"/>
    <property type="match status" value="1"/>
</dbReference>
<accession>A0A1Q2HQ27</accession>
<dbReference type="PANTHER" id="PTHR10093">
    <property type="entry name" value="IRON-SULFUR CLUSTER ASSEMBLY ENZYME NIFU HOMOLOG"/>
    <property type="match status" value="1"/>
</dbReference>
<dbReference type="InterPro" id="IPR010238">
    <property type="entry name" value="NIF_FeS_clus_asmbl_NifU"/>
</dbReference>
<dbReference type="NCBIfam" id="TIGR02000">
    <property type="entry name" value="NifU_proper"/>
    <property type="match status" value="1"/>
</dbReference>
<dbReference type="KEGG" id="pbu:L21SP3_01147"/>
<feature type="binding site" evidence="10">
    <location>
        <position position="136"/>
    </location>
    <ligand>
        <name>[2Fe-2S] cluster</name>
        <dbReference type="ChEBI" id="CHEBI:190135"/>
    </ligand>
</feature>
<evidence type="ECO:0000256" key="8">
    <source>
        <dbReference type="ARBA" id="ARBA00034078"/>
    </source>
</evidence>
<dbReference type="GO" id="GO:0051537">
    <property type="term" value="F:2 iron, 2 sulfur cluster binding"/>
    <property type="evidence" value="ECO:0007669"/>
    <property type="project" value="UniProtKB-KW"/>
</dbReference>
<protein>
    <recommendedName>
        <fullName evidence="2 9">Nitrogen fixation protein NifU</fullName>
    </recommendedName>
</protein>
<dbReference type="CDD" id="cd06664">
    <property type="entry name" value="IscU_like"/>
    <property type="match status" value="1"/>
</dbReference>
<dbReference type="SUPFAM" id="SSF117916">
    <property type="entry name" value="Fe-S cluster assembly (FSCA) domain-like"/>
    <property type="match status" value="1"/>
</dbReference>
<feature type="binding site" evidence="10">
    <location>
        <position position="61"/>
    </location>
    <ligand>
        <name>Fe cation</name>
        <dbReference type="ChEBI" id="CHEBI:24875"/>
    </ligand>
</feature>
<dbReference type="STRING" id="1940790.L21SP3_01147"/>
<keyword evidence="6 10" id="KW-0411">Iron-sulfur</keyword>
<dbReference type="Pfam" id="PF01106">
    <property type="entry name" value="NifU"/>
    <property type="match status" value="1"/>
</dbReference>
<evidence type="ECO:0000259" key="12">
    <source>
        <dbReference type="Pfam" id="PF01592"/>
    </source>
</evidence>
<evidence type="ECO:0000259" key="13">
    <source>
        <dbReference type="Pfam" id="PF04324"/>
    </source>
</evidence>
<comment type="cofactor">
    <cofactor evidence="10">
        <name>[2Fe-2S] cluster</name>
        <dbReference type="ChEBI" id="CHEBI:190135"/>
    </cofactor>
    <text evidence="10">Binds 1 [2Fe-2S] cluster per subunit.</text>
</comment>
<dbReference type="AlphaFoldDB" id="A0A1Q2HQ27"/>
<dbReference type="Proteomes" id="UP000188273">
    <property type="component" value="Chromosome"/>
</dbReference>
<evidence type="ECO:0000256" key="2">
    <source>
        <dbReference type="ARBA" id="ARBA00015278"/>
    </source>
</evidence>
<dbReference type="GO" id="GO:0016226">
    <property type="term" value="P:iron-sulfur cluster assembly"/>
    <property type="evidence" value="ECO:0007669"/>
    <property type="project" value="InterPro"/>
</dbReference>
<evidence type="ECO:0000313" key="14">
    <source>
        <dbReference type="EMBL" id="AQQ09343.1"/>
    </source>
</evidence>
<dbReference type="OrthoDB" id="291899at2"/>
<evidence type="ECO:0000256" key="6">
    <source>
        <dbReference type="ARBA" id="ARBA00023014"/>
    </source>
</evidence>
<dbReference type="InterPro" id="IPR016217">
    <property type="entry name" value="N_fixation_NifU"/>
</dbReference>
<dbReference type="InterPro" id="IPR001075">
    <property type="entry name" value="NIF_FeS_clus_asmbl_NifU_C"/>
</dbReference>
<comment type="cofactor">
    <cofactor evidence="8">
        <name>[2Fe-2S] cluster</name>
        <dbReference type="ChEBI" id="CHEBI:190135"/>
    </cofactor>
</comment>
<evidence type="ECO:0000256" key="5">
    <source>
        <dbReference type="ARBA" id="ARBA00023004"/>
    </source>
</evidence>